<dbReference type="AlphaFoldDB" id="A0A1D1VEY9"/>
<name>A0A1D1VEY9_RAMVA</name>
<accession>A0A1D1VEY9</accession>
<evidence type="ECO:0000313" key="1">
    <source>
        <dbReference type="EMBL" id="GAV00205.1"/>
    </source>
</evidence>
<dbReference type="Proteomes" id="UP000186922">
    <property type="component" value="Unassembled WGS sequence"/>
</dbReference>
<comment type="caution">
    <text evidence="1">The sequence shown here is derived from an EMBL/GenBank/DDBJ whole genome shotgun (WGS) entry which is preliminary data.</text>
</comment>
<protein>
    <submittedName>
        <fullName evidence="1">Uncharacterized protein</fullName>
    </submittedName>
</protein>
<evidence type="ECO:0000313" key="2">
    <source>
        <dbReference type="Proteomes" id="UP000186922"/>
    </source>
</evidence>
<keyword evidence="2" id="KW-1185">Reference proteome</keyword>
<reference evidence="1 2" key="1">
    <citation type="journal article" date="2016" name="Nat. Commun.">
        <title>Extremotolerant tardigrade genome and improved radiotolerance of human cultured cells by tardigrade-unique protein.</title>
        <authorList>
            <person name="Hashimoto T."/>
            <person name="Horikawa D.D."/>
            <person name="Saito Y."/>
            <person name="Kuwahara H."/>
            <person name="Kozuka-Hata H."/>
            <person name="Shin-I T."/>
            <person name="Minakuchi Y."/>
            <person name="Ohishi K."/>
            <person name="Motoyama A."/>
            <person name="Aizu T."/>
            <person name="Enomoto A."/>
            <person name="Kondo K."/>
            <person name="Tanaka S."/>
            <person name="Hara Y."/>
            <person name="Koshikawa S."/>
            <person name="Sagara H."/>
            <person name="Miura T."/>
            <person name="Yokobori S."/>
            <person name="Miyagawa K."/>
            <person name="Suzuki Y."/>
            <person name="Kubo T."/>
            <person name="Oyama M."/>
            <person name="Kohara Y."/>
            <person name="Fujiyama A."/>
            <person name="Arakawa K."/>
            <person name="Katayama T."/>
            <person name="Toyoda A."/>
            <person name="Kunieda T."/>
        </authorList>
    </citation>
    <scope>NUCLEOTIDE SEQUENCE [LARGE SCALE GENOMIC DNA]</scope>
    <source>
        <strain evidence="1 2">YOKOZUNA-1</strain>
    </source>
</reference>
<sequence>MNQDSIALPRDSVDQFSSRVSHFAPPTNKHGLRLPFLQLQIEPRVLNHGLCYWCTGGNTSTKDKQTAKTNEGTEWIDVCMQRDYGNSEHRSIFKIMSHNFPRRGSAAGCPAFGVGRRGSSKL</sequence>
<organism evidence="1 2">
    <name type="scientific">Ramazzottius varieornatus</name>
    <name type="common">Water bear</name>
    <name type="synonym">Tardigrade</name>
    <dbReference type="NCBI Taxonomy" id="947166"/>
    <lineage>
        <taxon>Eukaryota</taxon>
        <taxon>Metazoa</taxon>
        <taxon>Ecdysozoa</taxon>
        <taxon>Tardigrada</taxon>
        <taxon>Eutardigrada</taxon>
        <taxon>Parachela</taxon>
        <taxon>Hypsibioidea</taxon>
        <taxon>Ramazzottiidae</taxon>
        <taxon>Ramazzottius</taxon>
    </lineage>
</organism>
<gene>
    <name evidence="1" type="primary">RvY_11089-1</name>
    <name evidence="1" type="synonym">RvY_11089.1</name>
    <name evidence="1" type="ORF">RvY_11089</name>
</gene>
<proteinExistence type="predicted"/>
<dbReference type="EMBL" id="BDGG01000006">
    <property type="protein sequence ID" value="GAV00205.1"/>
    <property type="molecule type" value="Genomic_DNA"/>
</dbReference>